<comment type="subcellular location">
    <subcellularLocation>
        <location evidence="1">Nucleus</location>
    </subcellularLocation>
</comment>
<dbReference type="InterPro" id="IPR036388">
    <property type="entry name" value="WH-like_DNA-bd_sf"/>
</dbReference>
<dbReference type="Gene3D" id="1.10.10.10">
    <property type="entry name" value="Winged helix-like DNA-binding domain superfamily/Winged helix DNA-binding domain"/>
    <property type="match status" value="1"/>
</dbReference>
<sequence>MAPKRRGNASTPKKSRKVMTLAKKIKILDRLCDGAHVAKLACENSVNESTIRTIRSCEDKICASVKASASLSAKAAQVPRRDHYLEKMEKILNIWISG</sequence>
<dbReference type="GO" id="GO:0005634">
    <property type="term" value="C:nucleus"/>
    <property type="evidence" value="ECO:0007669"/>
    <property type="project" value="UniProtKB-SubCell"/>
</dbReference>
<proteinExistence type="predicted"/>
<keyword evidence="3" id="KW-0238">DNA-binding</keyword>
<organism evidence="3 4">
    <name type="scientific">Homarus americanus</name>
    <name type="common">American lobster</name>
    <dbReference type="NCBI Taxonomy" id="6706"/>
    <lineage>
        <taxon>Eukaryota</taxon>
        <taxon>Metazoa</taxon>
        <taxon>Ecdysozoa</taxon>
        <taxon>Arthropoda</taxon>
        <taxon>Crustacea</taxon>
        <taxon>Multicrustacea</taxon>
        <taxon>Malacostraca</taxon>
        <taxon>Eumalacostraca</taxon>
        <taxon>Eucarida</taxon>
        <taxon>Decapoda</taxon>
        <taxon>Pleocyemata</taxon>
        <taxon>Astacidea</taxon>
        <taxon>Nephropoidea</taxon>
        <taxon>Nephropidae</taxon>
        <taxon>Homarus</taxon>
    </lineage>
</organism>
<gene>
    <name evidence="3" type="ORF">Hamer_G020796</name>
</gene>
<dbReference type="SUPFAM" id="SSF46689">
    <property type="entry name" value="Homeodomain-like"/>
    <property type="match status" value="1"/>
</dbReference>
<reference evidence="3" key="1">
    <citation type="journal article" date="2021" name="Sci. Adv.">
        <title>The American lobster genome reveals insights on longevity, neural, and immune adaptations.</title>
        <authorList>
            <person name="Polinski J.M."/>
            <person name="Zimin A.V."/>
            <person name="Clark K.F."/>
            <person name="Kohn A.B."/>
            <person name="Sadowski N."/>
            <person name="Timp W."/>
            <person name="Ptitsyn A."/>
            <person name="Khanna P."/>
            <person name="Romanova D.Y."/>
            <person name="Williams P."/>
            <person name="Greenwood S.J."/>
            <person name="Moroz L.L."/>
            <person name="Walt D.R."/>
            <person name="Bodnar A.G."/>
        </authorList>
    </citation>
    <scope>NUCLEOTIDE SEQUENCE</scope>
    <source>
        <strain evidence="3">GMGI-L3</strain>
    </source>
</reference>
<dbReference type="GO" id="GO:0003677">
    <property type="term" value="F:DNA binding"/>
    <property type="evidence" value="ECO:0007669"/>
    <property type="project" value="UniProtKB-KW"/>
</dbReference>
<accession>A0A8J5TJJ3</accession>
<keyword evidence="4" id="KW-1185">Reference proteome</keyword>
<evidence type="ECO:0000259" key="2">
    <source>
        <dbReference type="Pfam" id="PF04218"/>
    </source>
</evidence>
<dbReference type="AlphaFoldDB" id="A0A8J5TJJ3"/>
<feature type="domain" description="HTH psq-type" evidence="2">
    <location>
        <begin position="13"/>
        <end position="62"/>
    </location>
</feature>
<name>A0A8J5TJJ3_HOMAM</name>
<dbReference type="EMBL" id="JAHLQT010004696">
    <property type="protein sequence ID" value="KAG7175725.1"/>
    <property type="molecule type" value="Genomic_DNA"/>
</dbReference>
<comment type="caution">
    <text evidence="3">The sequence shown here is derived from an EMBL/GenBank/DDBJ whole genome shotgun (WGS) entry which is preliminary data.</text>
</comment>
<dbReference type="Pfam" id="PF04218">
    <property type="entry name" value="CENP-B_N"/>
    <property type="match status" value="1"/>
</dbReference>
<evidence type="ECO:0000313" key="3">
    <source>
        <dbReference type="EMBL" id="KAG7175725.1"/>
    </source>
</evidence>
<dbReference type="Proteomes" id="UP000747542">
    <property type="component" value="Unassembled WGS sequence"/>
</dbReference>
<dbReference type="InterPro" id="IPR009057">
    <property type="entry name" value="Homeodomain-like_sf"/>
</dbReference>
<evidence type="ECO:0000256" key="1">
    <source>
        <dbReference type="ARBA" id="ARBA00004123"/>
    </source>
</evidence>
<protein>
    <submittedName>
        <fullName evidence="3">CENPB DNA-binding domain containing protein 1-like 18</fullName>
    </submittedName>
</protein>
<evidence type="ECO:0000313" key="4">
    <source>
        <dbReference type="Proteomes" id="UP000747542"/>
    </source>
</evidence>
<dbReference type="InterPro" id="IPR007889">
    <property type="entry name" value="HTH_Psq"/>
</dbReference>